<dbReference type="Pfam" id="PF09992">
    <property type="entry name" value="NAGPA"/>
    <property type="match status" value="1"/>
</dbReference>
<dbReference type="PANTHER" id="PTHR40446">
    <property type="entry name" value="N-ACETYLGLUCOSAMINE-1-PHOSPHODIESTER ALPHA-N-ACETYLGLUCOSAMINIDASE"/>
    <property type="match status" value="1"/>
</dbReference>
<dbReference type="InterPro" id="IPR018711">
    <property type="entry name" value="NAGPA"/>
</dbReference>
<feature type="domain" description="Fibronectin type-III" evidence="3">
    <location>
        <begin position="1822"/>
        <end position="1915"/>
    </location>
</feature>
<organism evidence="4">
    <name type="scientific">Intestinibacter bartlettii</name>
    <dbReference type="NCBI Taxonomy" id="261299"/>
    <lineage>
        <taxon>Bacteria</taxon>
        <taxon>Bacillati</taxon>
        <taxon>Bacillota</taxon>
        <taxon>Clostridia</taxon>
        <taxon>Peptostreptococcales</taxon>
        <taxon>Peptostreptococcaceae</taxon>
        <taxon>Intestinibacter</taxon>
    </lineage>
</organism>
<dbReference type="SUPFAM" id="SSF49363">
    <property type="entry name" value="Purple acid phosphatase, N-terminal domain"/>
    <property type="match status" value="1"/>
</dbReference>
<evidence type="ECO:0000256" key="2">
    <source>
        <dbReference type="SAM" id="SignalP"/>
    </source>
</evidence>
<dbReference type="Pfam" id="PF00041">
    <property type="entry name" value="fn3"/>
    <property type="match status" value="1"/>
</dbReference>
<gene>
    <name evidence="4" type="ORF">IBLFYP30_00967</name>
</gene>
<evidence type="ECO:0000313" key="4">
    <source>
        <dbReference type="EMBL" id="VYT70651.1"/>
    </source>
</evidence>
<dbReference type="InterPro" id="IPR029052">
    <property type="entry name" value="Metallo-depent_PP-like"/>
</dbReference>
<dbReference type="GO" id="GO:0003993">
    <property type="term" value="F:acid phosphatase activity"/>
    <property type="evidence" value="ECO:0007669"/>
    <property type="project" value="InterPro"/>
</dbReference>
<dbReference type="GO" id="GO:0046872">
    <property type="term" value="F:metal ion binding"/>
    <property type="evidence" value="ECO:0007669"/>
    <property type="project" value="InterPro"/>
</dbReference>
<evidence type="ECO:0000259" key="3">
    <source>
        <dbReference type="PROSITE" id="PS50853"/>
    </source>
</evidence>
<dbReference type="RefSeq" id="WP_024038242.1">
    <property type="nucleotide sequence ID" value="NZ_CACRUE010000006.1"/>
</dbReference>
<dbReference type="InterPro" id="IPR003961">
    <property type="entry name" value="FN3_dom"/>
</dbReference>
<feature type="domain" description="Fibronectin type-III" evidence="3">
    <location>
        <begin position="2019"/>
        <end position="2111"/>
    </location>
</feature>
<dbReference type="Gene3D" id="2.60.40.10">
    <property type="entry name" value="Immunoglobulins"/>
    <property type="match status" value="4"/>
</dbReference>
<proteinExistence type="predicted"/>
<dbReference type="InterPro" id="IPR015914">
    <property type="entry name" value="PAPs_N"/>
</dbReference>
<dbReference type="CDD" id="cd00063">
    <property type="entry name" value="FN3"/>
    <property type="match status" value="3"/>
</dbReference>
<dbReference type="SUPFAM" id="SSF56300">
    <property type="entry name" value="Metallo-dependent phosphatases"/>
    <property type="match status" value="1"/>
</dbReference>
<feature type="chain" id="PRO_5027106642" evidence="2">
    <location>
        <begin position="33"/>
        <end position="2111"/>
    </location>
</feature>
<dbReference type="SMART" id="SM00060">
    <property type="entry name" value="FN3"/>
    <property type="match status" value="4"/>
</dbReference>
<dbReference type="SUPFAM" id="SSF49265">
    <property type="entry name" value="Fibronectin type III"/>
    <property type="match status" value="2"/>
</dbReference>
<dbReference type="Pfam" id="PF16656">
    <property type="entry name" value="Pur_ac_phosph_N"/>
    <property type="match status" value="1"/>
</dbReference>
<dbReference type="InterPro" id="IPR008963">
    <property type="entry name" value="Purple_acid_Pase-like_N"/>
</dbReference>
<dbReference type="Pfam" id="PF00149">
    <property type="entry name" value="Metallophos"/>
    <property type="match status" value="1"/>
</dbReference>
<reference evidence="4" key="1">
    <citation type="submission" date="2019-11" db="EMBL/GenBank/DDBJ databases">
        <authorList>
            <person name="Feng L."/>
        </authorList>
    </citation>
    <scope>NUCLEOTIDE SEQUENCE</scope>
    <source>
        <strain evidence="4">IbartlettiiLFYP30</strain>
    </source>
</reference>
<feature type="signal peptide" evidence="2">
    <location>
        <begin position="1"/>
        <end position="32"/>
    </location>
</feature>
<dbReference type="Gene3D" id="2.60.40.380">
    <property type="entry name" value="Purple acid phosphatase-like, N-terminal"/>
    <property type="match status" value="1"/>
</dbReference>
<dbReference type="PANTHER" id="PTHR40446:SF2">
    <property type="entry name" value="N-ACETYLGLUCOSAMINE-1-PHOSPHODIESTER ALPHA-N-ACETYLGLUCOSAMINIDASE"/>
    <property type="match status" value="1"/>
</dbReference>
<dbReference type="EMBL" id="CACRUE010000006">
    <property type="protein sequence ID" value="VYT70651.1"/>
    <property type="molecule type" value="Genomic_DNA"/>
</dbReference>
<dbReference type="InterPro" id="IPR013783">
    <property type="entry name" value="Ig-like_fold"/>
</dbReference>
<dbReference type="Gene3D" id="2.60.40.1080">
    <property type="match status" value="1"/>
</dbReference>
<dbReference type="Gene3D" id="3.60.21.10">
    <property type="match status" value="1"/>
</dbReference>
<accession>A0A6N2YUV6</accession>
<sequence>MQKKSNKKLLSKALVFLMVFALIGSDASIAAAARIIPPEGTYVISETEQKIAPGITESEVITNNSSGNNQNIDYFCEVDLKGTSTTKIISGYADYNANKWKMQRVTDQAKAAQKATGYNVVAGINADFYNMSTGQPAGALVMNGKVYQGTSGRPYFAILKDGTAAIREGNVSLDDVESAVGGDTIMVKDGKLVNLDPNSTYQNIVYSRTAIGIKDDGSVVTFTTHGRNYPISCGRTYKEVAEMLIGKGCTTVLNLDGGGSSTYASKYEGSNDFLCRNTPSDGNERTVSSSLLVVSTAKATGEFDHAALAPNNLVYTPNSKVEFTAKGVDSSGGEAPLPSDVTWELADSKYGKIDSKGIFTSNGTTGEVKVNLKSGGKVVGTTSILVEVPDSITFSNDEVSLGFSKSSDLAMSVKYKGRDVIYKDGDFKWTLSDEKLGTFDGNIFTSSDSETVNGDATATCVYDENVSGTVHLIIGKMPSVVLDFEDKTDSEGNTIKAEDYFSITRDANDTNSLLLLGDYGRGAKDSAKVIDLDSGEPVRFGSHALKVNYDFSDVGAATDGVTIGFTEAGKPIEGNPTGIGMWVYAPEGTPNLWVRIELDDGSNSLVRLNFTEEAKISEGKMNGIDWSGWKYVEASFPENMRGPFKMRKGQAIRIMYVPGTQQGFYTRGETKEDGTYDMVEVPKAQRKGSLYIDNLQFVYGANKDDIDNPVIDSITANDTEIKNGMTIDNNTINFKSLYSDVENKNTSGIDYDTVRMYLDGVNMTSEKNCVNVPGDNAINLYDAKLSNGKHSIKVLVRDKFGNETTETRYFTVKGDKEYNTVELSPSTKGNPILNKNYDLGLKAQKIEEIDSVETEIKINNDFKDYEVKFNDDFDGSASYDAKNSVIKITATRKEGVSTQSGKGDIATISFKVPKELKKGSVFTYCAQRGLISYNTEQEEGYTKSFATAQESIEVLAPLTIKADQMVVGFDGKIYVTDLENKPVADASIYKGDEEIGKTNEEGYLQTDVLCQSAGKNTLYAAKGEDISYSINVQTTTTAGNEEGLPEYVISNATTGSATSKNITWMSNPKSSDAKAIMQIAKTSDYDKDGDAAFKNIEGTSKLQSFLGSSDDNLNKTVRVNKVLATGLSKNTQYTYRVGDGKQWSEVKTFKTNRNGTNTNFFVIGDTQASNQDNVDQIAANLAADGNYSFGIQTGDSVDNAATYSHWTDVLQMFGGNYIGGIDMIHVLGNHEYMGDLNGDTAQNIYNLPNARRYSVEYGNVYVATINYTTSKSQLKEDLDWLRQDAKASKCKWKVLTMHQPAYYTNVAGSNEMINELVPGAVEEAGIDFVFSGHDHTYARTEPLKDGEVNEKDGTVYYICGSTGEKSYGIVNNPNFHFAMATQDYNGIYLTASTTDDTFTVTTHDVDGSVIDSYTKSKSSEQCKDGHDYVYDGEYLTCNKCGNAKELGNYTGFVTEEKSGKKMYFINGKFQTGWVADPKDQYNMYYFGEDGLAHDIKVAEDIKTTCTTRGHKTFKCGDCNITYTIKYPKASGHEYKPVINISGKTEYICSKCGKKSIGLLVNQKVRLSYTTSAYTGNNKIPTVTITTTTGKKLVKNVDFITQYTNNVNKGTASVLITGIGDYAGEVVKTFNITARDIKTINPKLSLEYDSIDYDGNEKTPAVTNLTGTISYVSGGKTQTKQVTLVKDKDFTVSYKNNTKPGTATVTVTGIGNYAGTLTKTFKINAKETKVDKVTGFTSQETTTSSIKLAWNKVDCDGYEITRYSTASKKYVKIADINNADTTTYTDSGRTSGCYYKYKIRAYKVVDGVKVYSEESNIVKATAKPQAPELKAGNIDSDSISMSWNAIGRASGYEVYRKDVNSEDYKLVKDLNATTYTDKGLAKGTEYSYKVKSYRVVDGVKVYSGDSNSISAKIKDSFKLNLEKTTRNSVEFSWDKIKDATGYEILRYSTASKKYVVISDIDFDKLSDEDREASEEAEVYSYLDQGRTSATIYKYQVKAYNKVDGKKVYLKESEKLKATTTPLTPNVTVKSSSKKTARLSWTNCSTRATGYKVYMATSKNGTYKLVKTTTAKSFTKYYLTSGKTYYFKVRAYRTVDGKNIYGDYSTIKSIRVK</sequence>
<keyword evidence="1 2" id="KW-0732">Signal</keyword>
<dbReference type="Gene3D" id="2.60.120.430">
    <property type="entry name" value="Galactose-binding lectin"/>
    <property type="match status" value="1"/>
</dbReference>
<dbReference type="InterPro" id="IPR004843">
    <property type="entry name" value="Calcineurin-like_PHP"/>
</dbReference>
<dbReference type="PROSITE" id="PS50853">
    <property type="entry name" value="FN3"/>
    <property type="match status" value="2"/>
</dbReference>
<name>A0A6N2YUV6_9FIRM</name>
<evidence type="ECO:0000256" key="1">
    <source>
        <dbReference type="ARBA" id="ARBA00022729"/>
    </source>
</evidence>
<dbReference type="InterPro" id="IPR036116">
    <property type="entry name" value="FN3_sf"/>
</dbReference>
<protein>
    <submittedName>
        <fullName evidence="4">Fibronectin type III domain protein</fullName>
    </submittedName>
</protein>